<evidence type="ECO:0000256" key="1">
    <source>
        <dbReference type="SAM" id="MobiDB-lite"/>
    </source>
</evidence>
<protein>
    <recommendedName>
        <fullName evidence="4">Lipoprotein</fullName>
    </recommendedName>
</protein>
<dbReference type="Proteomes" id="UP000002407">
    <property type="component" value="Chromosome"/>
</dbReference>
<name>A7I399_CAMHC</name>
<dbReference type="AlphaFoldDB" id="A7I399"/>
<dbReference type="KEGG" id="cha:CHAB381_1451"/>
<accession>A7I399</accession>
<evidence type="ECO:0000313" key="3">
    <source>
        <dbReference type="Proteomes" id="UP000002407"/>
    </source>
</evidence>
<organism evidence="2 3">
    <name type="scientific">Campylobacter hominis (strain ATCC BAA-381 / DSM 21671 / CCUG 45161 / LMG 19568 / NCTC 13146 / CH001A)</name>
    <dbReference type="NCBI Taxonomy" id="360107"/>
    <lineage>
        <taxon>Bacteria</taxon>
        <taxon>Pseudomonadati</taxon>
        <taxon>Campylobacterota</taxon>
        <taxon>Epsilonproteobacteria</taxon>
        <taxon>Campylobacterales</taxon>
        <taxon>Campylobacteraceae</taxon>
        <taxon>Campylobacter</taxon>
    </lineage>
</organism>
<gene>
    <name evidence="2" type="ordered locus">CHAB381_1451</name>
</gene>
<feature type="region of interest" description="Disordered" evidence="1">
    <location>
        <begin position="28"/>
        <end position="61"/>
    </location>
</feature>
<proteinExistence type="predicted"/>
<dbReference type="HOGENOM" id="CLU_2913748_0_0_7"/>
<sequence>MRNFVILAIFCTAFLFCGCDEKKDESLAKPPVETEIPKDVPVSQTENIKIDPQNPPVPVGE</sequence>
<keyword evidence="3" id="KW-1185">Reference proteome</keyword>
<reference evidence="3" key="1">
    <citation type="submission" date="2007-07" db="EMBL/GenBank/DDBJ databases">
        <title>Complete genome sequence of Campylobacter hominis ATCC BAA-381, a commensal isolated from the human gastrointestinal tract.</title>
        <authorList>
            <person name="Fouts D.E."/>
            <person name="Mongodin E.F."/>
            <person name="Puiu D."/>
            <person name="Sebastian Y."/>
            <person name="Miller W.G."/>
            <person name="Mandrell R.E."/>
            <person name="Nelson K.E."/>
        </authorList>
    </citation>
    <scope>NUCLEOTIDE SEQUENCE [LARGE SCALE GENOMIC DNA]</scope>
    <source>
        <strain evidence="3">ATCC BAA-381 / LMG 19568 / NCTC 13146 / CH001A</strain>
    </source>
</reference>
<evidence type="ECO:0000313" key="2">
    <source>
        <dbReference type="EMBL" id="ABS51366.1"/>
    </source>
</evidence>
<dbReference type="RefSeq" id="WP_012109294.1">
    <property type="nucleotide sequence ID" value="NC_009714.1"/>
</dbReference>
<evidence type="ECO:0008006" key="4">
    <source>
        <dbReference type="Google" id="ProtNLM"/>
    </source>
</evidence>
<dbReference type="PROSITE" id="PS51257">
    <property type="entry name" value="PROKAR_LIPOPROTEIN"/>
    <property type="match status" value="1"/>
</dbReference>
<dbReference type="EMBL" id="CP000776">
    <property type="protein sequence ID" value="ABS51366.1"/>
    <property type="molecule type" value="Genomic_DNA"/>
</dbReference>